<reference evidence="3" key="1">
    <citation type="submission" date="2017-01" db="EMBL/GenBank/DDBJ databases">
        <title>Komagataeibacter sp. MSKU9 whole genome sequencing project.</title>
        <authorList>
            <person name="Matsutani M."/>
            <person name="Naloka K."/>
            <person name="Theeragool G."/>
            <person name="Yakushi T."/>
            <person name="Matsushita K."/>
        </authorList>
    </citation>
    <scope>NUCLEOTIDE SEQUENCE [LARGE SCALE GENOMIC DNA]</scope>
    <source>
        <strain evidence="3">MSKU9</strain>
    </source>
</reference>
<organism evidence="2 3">
    <name type="scientific">Komagataeibacter diospyri</name>
    <dbReference type="NCBI Taxonomy" id="1932662"/>
    <lineage>
        <taxon>Bacteria</taxon>
        <taxon>Pseudomonadati</taxon>
        <taxon>Pseudomonadota</taxon>
        <taxon>Alphaproteobacteria</taxon>
        <taxon>Acetobacterales</taxon>
        <taxon>Acetobacteraceae</taxon>
        <taxon>Komagataeibacter</taxon>
    </lineage>
</organism>
<evidence type="ECO:0000313" key="2">
    <source>
        <dbReference type="EMBL" id="GCE82484.1"/>
    </source>
</evidence>
<keyword evidence="3" id="KW-1185">Reference proteome</keyword>
<sequence length="195" mass="21588">MSVPLARTPDAARTLHDGPDGERRRVAAILRADRRARLAARDIAMGLKPDMGADGPAARARVVMEDRVELSPRTPQHIVRRVRDTCMLDRLFYRANAALTADQHAAGLRFRASWLRATRGGRLVQRYTPHTGTGSGGTMEDTETSVHARRAIDRALSLLTPARTRVVCAVCGMDEAPGTRIRTLHTALDILHERW</sequence>
<dbReference type="Proteomes" id="UP000315095">
    <property type="component" value="Unassembled WGS sequence"/>
</dbReference>
<dbReference type="OrthoDB" id="7262961at2"/>
<gene>
    <name evidence="2" type="ORF">MSKU9_0625</name>
</gene>
<evidence type="ECO:0000256" key="1">
    <source>
        <dbReference type="SAM" id="MobiDB-lite"/>
    </source>
</evidence>
<accession>A0A4P5NQT4</accession>
<comment type="caution">
    <text evidence="2">The sequence shown here is derived from an EMBL/GenBank/DDBJ whole genome shotgun (WGS) entry which is preliminary data.</text>
</comment>
<dbReference type="AlphaFoldDB" id="A0A4P5NQT4"/>
<name>A0A4P5NQT4_9PROT</name>
<feature type="region of interest" description="Disordered" evidence="1">
    <location>
        <begin position="1"/>
        <end position="20"/>
    </location>
</feature>
<proteinExistence type="predicted"/>
<protein>
    <submittedName>
        <fullName evidence="2">Uncharacterized protein</fullName>
    </submittedName>
</protein>
<dbReference type="EMBL" id="BDLU01000015">
    <property type="protein sequence ID" value="GCE82484.1"/>
    <property type="molecule type" value="Genomic_DNA"/>
</dbReference>
<dbReference type="RefSeq" id="WP_141259899.1">
    <property type="nucleotide sequence ID" value="NZ_BDLU01000015.1"/>
</dbReference>
<evidence type="ECO:0000313" key="3">
    <source>
        <dbReference type="Proteomes" id="UP000315095"/>
    </source>
</evidence>